<gene>
    <name evidence="1" type="ordered locus">gll2957</name>
</gene>
<dbReference type="RefSeq" id="WP_011142951.1">
    <property type="nucleotide sequence ID" value="NC_005125.1"/>
</dbReference>
<dbReference type="REBASE" id="7430">
    <property type="entry name" value="GviORF2957P"/>
</dbReference>
<reference evidence="1 2" key="1">
    <citation type="journal article" date="2003" name="DNA Res.">
        <title>Complete genome structure of Gloeobacter violaceus PCC 7421, a cyanobacterium that lacks thylakoids.</title>
        <authorList>
            <person name="Nakamura Y."/>
            <person name="Kaneko T."/>
            <person name="Sato S."/>
            <person name="Mimuro M."/>
            <person name="Miyashita H."/>
            <person name="Tsuchiya T."/>
            <person name="Sasamoto S."/>
            <person name="Watanabe A."/>
            <person name="Kawashima K."/>
            <person name="Kishida Y."/>
            <person name="Kiyokawa C."/>
            <person name="Kohara M."/>
            <person name="Matsumoto M."/>
            <person name="Matsuno A."/>
            <person name="Nakazaki N."/>
            <person name="Shimpo S."/>
            <person name="Takeuchi C."/>
            <person name="Yamada M."/>
            <person name="Tabata S."/>
        </authorList>
    </citation>
    <scope>NUCLEOTIDE SEQUENCE [LARGE SCALE GENOMIC DNA]</scope>
    <source>
        <strain evidence="2">ATCC 29082 / PCC 7421</strain>
    </source>
</reference>
<dbReference type="STRING" id="251221.gene:10760461"/>
<evidence type="ECO:0000313" key="2">
    <source>
        <dbReference type="Proteomes" id="UP000000557"/>
    </source>
</evidence>
<protein>
    <submittedName>
        <fullName evidence="1">Gll2957 protein</fullName>
    </submittedName>
</protein>
<dbReference type="eggNOG" id="COG1002">
    <property type="taxonomic scope" value="Bacteria"/>
</dbReference>
<dbReference type="HOGENOM" id="CLU_965634_0_0_3"/>
<name>Q7NCM1_GLOVI</name>
<sequence>MQVRSRAVFSTIRTEGSLLPADLLERVAKADKELGGLRPVEDYYLAPGEKLGEAASRSWQRLLGFWSAFKAKKDALLGNEPATTLTRERWLLPLFGELGYGRLVGAAKAVEVGEKSYAISHFWQQTPMHLVGCGVGLDTRTAGVAGAAKMSPHSLVQELLNRSNMYLWGFVSNGLKLRILRNNVSLTRQAFVEFDLESMMEGGVYPDFALLWLLCHQSRVEAEKPEECRLEKWSREARQRGTRALDQLRKGVEEAIACLGRVVGLEILDALKKVENPFAMEYIVEKKK</sequence>
<evidence type="ECO:0000313" key="1">
    <source>
        <dbReference type="EMBL" id="BAC90898.1"/>
    </source>
</evidence>
<reference evidence="1 2" key="2">
    <citation type="journal article" date="2003" name="DNA Res.">
        <title>Complete genome structure of Gloeobacter violaceus PCC 7421, a cyanobacterium that lacks thylakoids (supplement).</title>
        <authorList>
            <person name="Nakamura Y."/>
            <person name="Kaneko T."/>
            <person name="Sato S."/>
            <person name="Mimuro M."/>
            <person name="Miyashita H."/>
            <person name="Tsuchiya T."/>
            <person name="Sasamoto S."/>
            <person name="Watanabe A."/>
            <person name="Kawashima K."/>
            <person name="Kishida Y."/>
            <person name="Kiyokawa C."/>
            <person name="Kohara M."/>
            <person name="Matsumoto M."/>
            <person name="Matsuno A."/>
            <person name="Nakazaki N."/>
            <person name="Shimpo S."/>
            <person name="Takeuchi C."/>
            <person name="Yamada M."/>
            <person name="Tabata S."/>
        </authorList>
    </citation>
    <scope>NUCLEOTIDE SEQUENCE [LARGE SCALE GENOMIC DNA]</scope>
    <source>
        <strain evidence="2">ATCC 29082 / PCC 7421</strain>
    </source>
</reference>
<dbReference type="KEGG" id="gvi:gll2957"/>
<dbReference type="EMBL" id="BA000045">
    <property type="protein sequence ID" value="BAC90898.1"/>
    <property type="molecule type" value="Genomic_DNA"/>
</dbReference>
<organism evidence="1 2">
    <name type="scientific">Gloeobacter violaceus (strain ATCC 29082 / PCC 7421)</name>
    <dbReference type="NCBI Taxonomy" id="251221"/>
    <lineage>
        <taxon>Bacteria</taxon>
        <taxon>Bacillati</taxon>
        <taxon>Cyanobacteriota</taxon>
        <taxon>Cyanophyceae</taxon>
        <taxon>Gloeobacterales</taxon>
        <taxon>Gloeobacteraceae</taxon>
        <taxon>Gloeobacter</taxon>
    </lineage>
</organism>
<proteinExistence type="predicted"/>
<dbReference type="Proteomes" id="UP000000557">
    <property type="component" value="Chromosome"/>
</dbReference>
<dbReference type="OrthoDB" id="9806213at2"/>
<dbReference type="AlphaFoldDB" id="Q7NCM1"/>
<dbReference type="EnsemblBacteria" id="BAC90898">
    <property type="protein sequence ID" value="BAC90898"/>
    <property type="gene ID" value="BAC90898"/>
</dbReference>
<dbReference type="InParanoid" id="Q7NCM1"/>
<accession>Q7NCM1</accession>
<keyword evidence="2" id="KW-1185">Reference proteome</keyword>